<dbReference type="InterPro" id="IPR002625">
    <property type="entry name" value="Smr_dom"/>
</dbReference>
<dbReference type="PANTHER" id="PTHR47447">
    <property type="entry name" value="OS03G0856100 PROTEIN"/>
    <property type="match status" value="1"/>
</dbReference>
<keyword evidence="7" id="KW-1185">Reference proteome</keyword>
<evidence type="ECO:0000256" key="3">
    <source>
        <dbReference type="PROSITE-ProRule" id="PRU00708"/>
    </source>
</evidence>
<dbReference type="InterPro" id="IPR036063">
    <property type="entry name" value="Smr_dom_sf"/>
</dbReference>
<feature type="compositionally biased region" description="Acidic residues" evidence="4">
    <location>
        <begin position="1114"/>
        <end position="1127"/>
    </location>
</feature>
<evidence type="ECO:0000313" key="6">
    <source>
        <dbReference type="EMBL" id="GAQ77923.1"/>
    </source>
</evidence>
<dbReference type="InterPro" id="IPR011990">
    <property type="entry name" value="TPR-like_helical_dom_sf"/>
</dbReference>
<dbReference type="PROSITE" id="PS51375">
    <property type="entry name" value="PPR"/>
    <property type="match status" value="4"/>
</dbReference>
<accession>A0A1Y1HJ37</accession>
<feature type="repeat" description="PPR" evidence="3">
    <location>
        <begin position="696"/>
        <end position="730"/>
    </location>
</feature>
<reference evidence="6 7" key="1">
    <citation type="journal article" date="2014" name="Nat. Commun.">
        <title>Klebsormidium flaccidum genome reveals primary factors for plant terrestrial adaptation.</title>
        <authorList>
            <person name="Hori K."/>
            <person name="Maruyama F."/>
            <person name="Fujisawa T."/>
            <person name="Togashi T."/>
            <person name="Yamamoto N."/>
            <person name="Seo M."/>
            <person name="Sato S."/>
            <person name="Yamada T."/>
            <person name="Mori H."/>
            <person name="Tajima N."/>
            <person name="Moriyama T."/>
            <person name="Ikeuchi M."/>
            <person name="Watanabe M."/>
            <person name="Wada H."/>
            <person name="Kobayashi K."/>
            <person name="Saito M."/>
            <person name="Masuda T."/>
            <person name="Sasaki-Sekimoto Y."/>
            <person name="Mashiguchi K."/>
            <person name="Awai K."/>
            <person name="Shimojima M."/>
            <person name="Masuda S."/>
            <person name="Iwai M."/>
            <person name="Nobusawa T."/>
            <person name="Narise T."/>
            <person name="Kondo S."/>
            <person name="Saito H."/>
            <person name="Sato R."/>
            <person name="Murakawa M."/>
            <person name="Ihara Y."/>
            <person name="Oshima-Yamada Y."/>
            <person name="Ohtaka K."/>
            <person name="Satoh M."/>
            <person name="Sonobe K."/>
            <person name="Ishii M."/>
            <person name="Ohtani R."/>
            <person name="Kanamori-Sato M."/>
            <person name="Honoki R."/>
            <person name="Miyazaki D."/>
            <person name="Mochizuki H."/>
            <person name="Umetsu J."/>
            <person name="Higashi K."/>
            <person name="Shibata D."/>
            <person name="Kamiya Y."/>
            <person name="Sato N."/>
            <person name="Nakamura Y."/>
            <person name="Tabata S."/>
            <person name="Ida S."/>
            <person name="Kurokawa K."/>
            <person name="Ohta H."/>
        </authorList>
    </citation>
    <scope>NUCLEOTIDE SEQUENCE [LARGE SCALE GENOMIC DNA]</scope>
    <source>
        <strain evidence="6 7">NIES-2285</strain>
    </source>
</reference>
<dbReference type="Pfam" id="PF17177">
    <property type="entry name" value="PPR_long"/>
    <property type="match status" value="1"/>
</dbReference>
<evidence type="ECO:0000259" key="5">
    <source>
        <dbReference type="PROSITE" id="PS50828"/>
    </source>
</evidence>
<feature type="repeat" description="PPR" evidence="3">
    <location>
        <begin position="585"/>
        <end position="619"/>
    </location>
</feature>
<feature type="repeat" description="PPR" evidence="3">
    <location>
        <begin position="427"/>
        <end position="461"/>
    </location>
</feature>
<name>A0A1Y1HJ37_KLENI</name>
<dbReference type="PROSITE" id="PS50828">
    <property type="entry name" value="SMR"/>
    <property type="match status" value="1"/>
</dbReference>
<dbReference type="OrthoDB" id="185373at2759"/>
<dbReference type="NCBIfam" id="TIGR00756">
    <property type="entry name" value="PPR"/>
    <property type="match status" value="4"/>
</dbReference>
<feature type="region of interest" description="Disordered" evidence="4">
    <location>
        <begin position="795"/>
        <end position="821"/>
    </location>
</feature>
<gene>
    <name evidence="6" type="ORF">KFL_000050590</name>
</gene>
<dbReference type="InterPro" id="IPR002885">
    <property type="entry name" value="PPR_rpt"/>
</dbReference>
<dbReference type="STRING" id="105231.A0A1Y1HJ37"/>
<feature type="compositionally biased region" description="Basic and acidic residues" evidence="4">
    <location>
        <begin position="1022"/>
        <end position="1060"/>
    </location>
</feature>
<comment type="similarity">
    <text evidence="1">Belongs to the PPR family. P subfamily.</text>
</comment>
<evidence type="ECO:0000256" key="4">
    <source>
        <dbReference type="SAM" id="MobiDB-lite"/>
    </source>
</evidence>
<feature type="repeat" description="PPR" evidence="3">
    <location>
        <begin position="620"/>
        <end position="654"/>
    </location>
</feature>
<dbReference type="InterPro" id="IPR033443">
    <property type="entry name" value="PROP1-like_PPR_dom"/>
</dbReference>
<protein>
    <submittedName>
        <fullName evidence="6">Putative Small MutS-related domain</fullName>
    </submittedName>
</protein>
<feature type="region of interest" description="Disordered" evidence="4">
    <location>
        <begin position="198"/>
        <end position="217"/>
    </location>
</feature>
<dbReference type="EMBL" id="DF236954">
    <property type="protein sequence ID" value="GAQ77923.1"/>
    <property type="molecule type" value="Genomic_DNA"/>
</dbReference>
<organism evidence="6 7">
    <name type="scientific">Klebsormidium nitens</name>
    <name type="common">Green alga</name>
    <name type="synonym">Ulothrix nitens</name>
    <dbReference type="NCBI Taxonomy" id="105231"/>
    <lineage>
        <taxon>Eukaryota</taxon>
        <taxon>Viridiplantae</taxon>
        <taxon>Streptophyta</taxon>
        <taxon>Klebsormidiophyceae</taxon>
        <taxon>Klebsormidiales</taxon>
        <taxon>Klebsormidiaceae</taxon>
        <taxon>Klebsormidium</taxon>
    </lineage>
</organism>
<feature type="region of interest" description="Disordered" evidence="4">
    <location>
        <begin position="959"/>
        <end position="984"/>
    </location>
</feature>
<proteinExistence type="inferred from homology"/>
<dbReference type="AlphaFoldDB" id="A0A1Y1HJ37"/>
<dbReference type="PANTHER" id="PTHR47447:SF28">
    <property type="entry name" value="PENTACOTRIPEPTIDE-REPEAT REGION OF PRORP DOMAIN-CONTAINING PROTEIN"/>
    <property type="match status" value="1"/>
</dbReference>
<feature type="region of interest" description="Disordered" evidence="4">
    <location>
        <begin position="1014"/>
        <end position="1075"/>
    </location>
</feature>
<dbReference type="Gene3D" id="3.30.1370.110">
    <property type="match status" value="1"/>
</dbReference>
<feature type="compositionally biased region" description="Basic and acidic residues" evidence="4">
    <location>
        <begin position="1145"/>
        <end position="1154"/>
    </location>
</feature>
<sequence>MDHCVAARSKESSAPKHMSFREVAQAVDMMPSDGLAFLQSAGLRGLDSADVGREFEPRRQSEAMSAYICGDVSDEDFPDRLTEPPLLNLGNADATVGPGVGCQSIRGPEAVLGGVSNSGAGNSSTSRVKSSHFQAEATQNEVLRPPQEAFQHAECCRPCPPDDTQGSSGGDSVDRLQKCAAGLGGIAALGLQQRKEQKSEVISESQSVGASDREAARPGIEEVKVEAAIQVYIENKEAEKLVELLESLGKSSVSMGSVANAKEVINMLAHSGGTDMVIRCLKAFPQSGALYSHAMRSFPPQNTSLFWKSLIGRIKDEGEMPPPRDYALVARTLLHWKAAEFVDFVCALRSVSSCSTRDLCNNEALFRELARHRDVASTLKFLHHGVRPSRLGTEYSKAITQFSRQRNVTAARAIFEDLVTSRPDQIDTFACRAVIDAFKEARLPQEALQTFESMPRWGVKPNKHIYHSLLHAFVLERTSRSELLGAREAVLRTCLRLFKQMKAEGIEPDGVTYTILMTIFGAAAQPELAWGVYQELRQKVREEAGGVVLTQRQYGAILAVLVEGREVEKAFEVKDDMEAAGLGLDRISWCLLIRACTQVDQVYRAFTVFDEMVASGCPPCTEAYNVLINACAAAGLEDRAWALLDEMKAGGPGKTGGAACAPDIVTFNTMLKVCYDQPEKAHEILDEIAAEGLRPNLRTFNSVVDIYAQKHDATGARRAFDQMKAAGLHPNMKAAGVQPNKATYRVLLRIRPEWKLHYDVRRGLALYEEMRGAGFAPNDSDFKNLMDRWAEEQLAARAQEEEKSASTPAEDERSAAKLVPAGEPARPPMFLDLVMRKGSSDTAETEELTIDLHGLSRPEARAAVLSLLRILQLRHAQGWKVQSDLTIITGRGIGSRITGIPVVRTAVLNLLKEELGFPVIAWEPSPDLDDLNLESLNLRSIGARALLGPGEANRAALEGRKEVGGGASEEMETSQKLGAGGKSDPARELMAEAMTAIAGHNEVEVNSLLVHGLGKPGVMKPIADEREGSRDREAAERAKAELTDALLREVDDSGPLHESESAGTHTSGSEAAGADGDELAEAQLSGSDGSVLLAADGENRYSSESGWSPGPSDDASENEGSDDEEEKGSERRRGDYSAADSLPESFKRMPPELRERQLQRLKDAERWRQLEEELYYLGPYGQRLLYTRRRLKNQGRIVVPKDALLAWVEGKRKHGRQRRGKDAKQAQGR</sequence>
<dbReference type="Proteomes" id="UP000054558">
    <property type="component" value="Unassembled WGS sequence"/>
</dbReference>
<feature type="compositionally biased region" description="Basic and acidic residues" evidence="4">
    <location>
        <begin position="798"/>
        <end position="815"/>
    </location>
</feature>
<evidence type="ECO:0000313" key="7">
    <source>
        <dbReference type="Proteomes" id="UP000054558"/>
    </source>
</evidence>
<evidence type="ECO:0000256" key="2">
    <source>
        <dbReference type="ARBA" id="ARBA00022737"/>
    </source>
</evidence>
<keyword evidence="2" id="KW-0677">Repeat</keyword>
<dbReference type="Pfam" id="PF13812">
    <property type="entry name" value="PPR_3"/>
    <property type="match status" value="2"/>
</dbReference>
<feature type="compositionally biased region" description="Basic and acidic residues" evidence="4">
    <location>
        <begin position="1220"/>
        <end position="1229"/>
    </location>
</feature>
<feature type="domain" description="Smr" evidence="5">
    <location>
        <begin position="850"/>
        <end position="913"/>
    </location>
</feature>
<evidence type="ECO:0000256" key="1">
    <source>
        <dbReference type="ARBA" id="ARBA00007626"/>
    </source>
</evidence>
<dbReference type="SMART" id="SM00463">
    <property type="entry name" value="SMR"/>
    <property type="match status" value="1"/>
</dbReference>
<dbReference type="Gene3D" id="1.25.40.10">
    <property type="entry name" value="Tetratricopeptide repeat domain"/>
    <property type="match status" value="3"/>
</dbReference>
<feature type="region of interest" description="Disordered" evidence="4">
    <location>
        <begin position="1210"/>
        <end position="1229"/>
    </location>
</feature>
<feature type="region of interest" description="Disordered" evidence="4">
    <location>
        <begin position="1099"/>
        <end position="1154"/>
    </location>
</feature>
<dbReference type="SUPFAM" id="SSF160443">
    <property type="entry name" value="SMR domain-like"/>
    <property type="match status" value="1"/>
</dbReference>